<dbReference type="EMBL" id="CP014859">
    <property type="protein sequence ID" value="AOS64523.1"/>
    <property type="molecule type" value="Genomic_DNA"/>
</dbReference>
<sequence>MSAAPPNDPITDEQRGYAFLFVSALNRDKVLAGKWKDRLASIKPLSVPDRIKSLDNFLADHGYATRAEAVLGLLKSQWWLDYVGQRKPNADSDRFVQDILTDTRLYKEYGAQLAKAQAAKDLSVLNSWLTRKDYHCTAVQVDASFNAMRDKNMNYWTGIYGETLVQQGKDKSKTGPALLIYGNTSASLGPDMLFNVTYAKGVLSWQLGKEPEANPCAGQVTFGTITRTPIHPDDYVGNEFSGTLTYPTDSSADLSGAYSYAGRIGDPPPDEKGKLSTPPAVDKTELQKIADFISPIVIIGFGVALLGGFLKFCYKAKEWATDRAEKLQDKAEKDAEKSTDSLDPAADSPLDRSKYSDSTTVEQLQNDLKETGDPQRQEDLQQKIDETKAEEKAAEEQRAKDDERGEDADDLGDDGIDPADGFDFG</sequence>
<feature type="region of interest" description="Disordered" evidence="1">
    <location>
        <begin position="257"/>
        <end position="279"/>
    </location>
</feature>
<keyword evidence="2" id="KW-0472">Membrane</keyword>
<keyword evidence="2" id="KW-1133">Transmembrane helix</keyword>
<evidence type="ECO:0000313" key="4">
    <source>
        <dbReference type="Proteomes" id="UP000095210"/>
    </source>
</evidence>
<evidence type="ECO:0000256" key="2">
    <source>
        <dbReference type="SAM" id="Phobius"/>
    </source>
</evidence>
<name>A0AAC9HSC3_9PSEU</name>
<organism evidence="3 4">
    <name type="scientific">Actinoalloteichus hymeniacidonis</name>
    <dbReference type="NCBI Taxonomy" id="340345"/>
    <lineage>
        <taxon>Bacteria</taxon>
        <taxon>Bacillati</taxon>
        <taxon>Actinomycetota</taxon>
        <taxon>Actinomycetes</taxon>
        <taxon>Pseudonocardiales</taxon>
        <taxon>Pseudonocardiaceae</taxon>
        <taxon>Actinoalloteichus</taxon>
    </lineage>
</organism>
<keyword evidence="2" id="KW-0812">Transmembrane</keyword>
<feature type="compositionally biased region" description="Acidic residues" evidence="1">
    <location>
        <begin position="404"/>
        <end position="417"/>
    </location>
</feature>
<feature type="compositionally biased region" description="Basic and acidic residues" evidence="1">
    <location>
        <begin position="330"/>
        <end position="340"/>
    </location>
</feature>
<feature type="transmembrane region" description="Helical" evidence="2">
    <location>
        <begin position="292"/>
        <end position="314"/>
    </location>
</feature>
<keyword evidence="4" id="KW-1185">Reference proteome</keyword>
<dbReference type="AlphaFoldDB" id="A0AAC9HSC3"/>
<evidence type="ECO:0000313" key="3">
    <source>
        <dbReference type="EMBL" id="AOS64523.1"/>
    </source>
</evidence>
<feature type="region of interest" description="Disordered" evidence="1">
    <location>
        <begin position="330"/>
        <end position="425"/>
    </location>
</feature>
<dbReference type="Proteomes" id="UP000095210">
    <property type="component" value="Chromosome"/>
</dbReference>
<feature type="compositionally biased region" description="Basic and acidic residues" evidence="1">
    <location>
        <begin position="367"/>
        <end position="403"/>
    </location>
</feature>
<reference evidence="4" key="1">
    <citation type="submission" date="2016-03" db="EMBL/GenBank/DDBJ databases">
        <title>Complete genome sequence of the type strain Actinoalloteichus hymeniacidonis DSM 45092.</title>
        <authorList>
            <person name="Schaffert L."/>
            <person name="Albersmeier A."/>
            <person name="Winkler A."/>
            <person name="Kalinowski J."/>
            <person name="Zotchev S."/>
            <person name="Ruckert C."/>
        </authorList>
    </citation>
    <scope>NUCLEOTIDE SEQUENCE [LARGE SCALE GENOMIC DNA]</scope>
    <source>
        <strain evidence="4">HPA177(T) (DSM 45092(T))</strain>
    </source>
</reference>
<protein>
    <submittedName>
        <fullName evidence="3">Uncharacterized protein</fullName>
    </submittedName>
</protein>
<feature type="compositionally biased region" description="Polar residues" evidence="1">
    <location>
        <begin position="356"/>
        <end position="366"/>
    </location>
</feature>
<evidence type="ECO:0000256" key="1">
    <source>
        <dbReference type="SAM" id="MobiDB-lite"/>
    </source>
</evidence>
<dbReference type="KEGG" id="ahm:TL08_18640"/>
<dbReference type="RefSeq" id="WP_069850750.1">
    <property type="nucleotide sequence ID" value="NZ_CP014859.1"/>
</dbReference>
<gene>
    <name evidence="3" type="ORF">TL08_18640</name>
</gene>
<accession>A0AAC9HSC3</accession>
<proteinExistence type="predicted"/>